<reference evidence="4 5" key="1">
    <citation type="journal article" date="2019" name="Int. J. Syst. Evol. Microbiol.">
        <title>The Global Catalogue of Microorganisms (GCM) 10K type strain sequencing project: providing services to taxonomists for standard genome sequencing and annotation.</title>
        <authorList>
            <consortium name="The Broad Institute Genomics Platform"/>
            <consortium name="The Broad Institute Genome Sequencing Center for Infectious Disease"/>
            <person name="Wu L."/>
            <person name="Ma J."/>
        </authorList>
    </citation>
    <scope>NUCLEOTIDE SEQUENCE [LARGE SCALE GENOMIC DNA]</scope>
    <source>
        <strain evidence="4 5">JCM 16259</strain>
    </source>
</reference>
<comment type="caution">
    <text evidence="4">The sequence shown here is derived from an EMBL/GenBank/DDBJ whole genome shotgun (WGS) entry which is preliminary data.</text>
</comment>
<organism evidence="4 5">
    <name type="scientific">Terrabacter carboxydivorans</name>
    <dbReference type="NCBI Taxonomy" id="619730"/>
    <lineage>
        <taxon>Bacteria</taxon>
        <taxon>Bacillati</taxon>
        <taxon>Actinomycetota</taxon>
        <taxon>Actinomycetes</taxon>
        <taxon>Micrococcales</taxon>
        <taxon>Intrasporangiaceae</taxon>
        <taxon>Terrabacter</taxon>
    </lineage>
</organism>
<evidence type="ECO:0000256" key="2">
    <source>
        <dbReference type="SAM" id="Phobius"/>
    </source>
</evidence>
<evidence type="ECO:0000256" key="1">
    <source>
        <dbReference type="SAM" id="MobiDB-lite"/>
    </source>
</evidence>
<accession>A0ABN3L5V9</accession>
<dbReference type="RefSeq" id="WP_344254169.1">
    <property type="nucleotide sequence ID" value="NZ_BAAARE010000005.1"/>
</dbReference>
<protein>
    <submittedName>
        <fullName evidence="4">DUF4129 domain-containing protein</fullName>
    </submittedName>
</protein>
<keyword evidence="2" id="KW-1133">Transmembrane helix</keyword>
<keyword evidence="2" id="KW-0812">Transmembrane</keyword>
<sequence length="244" mass="25286">MIDAVLPPASPPLDPGVEQARSWLAHELASAAYVDDRSLYQRIVDWLQERLSGSGPLLDTPGWALPVVLVVLALVVVAILLVVVRRTPTVTRTAQAGGVLDDPHLTADGYRARALAALDRGDATAATADAFRAVAAASAERTLLDDVPGRTAHEIGAALAVVFPPASREVRGAADLFDRVVYGRAPVGPDDARSVLDLDSRLRSTRPVLPGTGTGNESGNESGSDPDRLSQHATGVGASTGGGP</sequence>
<feature type="transmembrane region" description="Helical" evidence="2">
    <location>
        <begin position="63"/>
        <end position="84"/>
    </location>
</feature>
<evidence type="ECO:0000259" key="3">
    <source>
        <dbReference type="Pfam" id="PF13559"/>
    </source>
</evidence>
<dbReference type="Pfam" id="PF13559">
    <property type="entry name" value="DUF4129"/>
    <property type="match status" value="1"/>
</dbReference>
<proteinExistence type="predicted"/>
<dbReference type="EMBL" id="BAAARE010000005">
    <property type="protein sequence ID" value="GAA2478384.1"/>
    <property type="molecule type" value="Genomic_DNA"/>
</dbReference>
<keyword evidence="2" id="KW-0472">Membrane</keyword>
<feature type="region of interest" description="Disordered" evidence="1">
    <location>
        <begin position="198"/>
        <end position="244"/>
    </location>
</feature>
<evidence type="ECO:0000313" key="5">
    <source>
        <dbReference type="Proteomes" id="UP001500730"/>
    </source>
</evidence>
<name>A0ABN3L5V9_9MICO</name>
<evidence type="ECO:0000313" key="4">
    <source>
        <dbReference type="EMBL" id="GAA2478384.1"/>
    </source>
</evidence>
<dbReference type="InterPro" id="IPR025403">
    <property type="entry name" value="TgpA-like_C"/>
</dbReference>
<keyword evidence="5" id="KW-1185">Reference proteome</keyword>
<dbReference type="Proteomes" id="UP001500730">
    <property type="component" value="Unassembled WGS sequence"/>
</dbReference>
<gene>
    <name evidence="4" type="ORF">GCM10009858_14740</name>
</gene>
<feature type="domain" description="Protein-glutamine gamma-glutamyltransferase-like C-terminal" evidence="3">
    <location>
        <begin position="130"/>
        <end position="198"/>
    </location>
</feature>